<keyword evidence="2" id="KW-1185">Reference proteome</keyword>
<dbReference type="RefSeq" id="XP_022816833.1">
    <property type="nucleotide sequence ID" value="XM_022961065.1"/>
</dbReference>
<keyword evidence="1" id="KW-0732">Signal</keyword>
<evidence type="ECO:0000313" key="2">
    <source>
        <dbReference type="Proteomes" id="UP000301870"/>
    </source>
</evidence>
<accession>A0A9J7DT59</accession>
<dbReference type="Proteomes" id="UP000301870">
    <property type="component" value="Chromosome 10"/>
</dbReference>
<proteinExistence type="predicted"/>
<organism evidence="2 3">
    <name type="scientific">Spodoptera litura</name>
    <name type="common">Asian cotton leafworm</name>
    <dbReference type="NCBI Taxonomy" id="69820"/>
    <lineage>
        <taxon>Eukaryota</taxon>
        <taxon>Metazoa</taxon>
        <taxon>Ecdysozoa</taxon>
        <taxon>Arthropoda</taxon>
        <taxon>Hexapoda</taxon>
        <taxon>Insecta</taxon>
        <taxon>Pterygota</taxon>
        <taxon>Neoptera</taxon>
        <taxon>Endopterygota</taxon>
        <taxon>Lepidoptera</taxon>
        <taxon>Glossata</taxon>
        <taxon>Ditrysia</taxon>
        <taxon>Noctuoidea</taxon>
        <taxon>Noctuidae</taxon>
        <taxon>Amphipyrinae</taxon>
        <taxon>Spodoptera</taxon>
    </lineage>
</organism>
<protein>
    <submittedName>
        <fullName evidence="3">Uncharacterized protein LOC111349814</fullName>
    </submittedName>
</protein>
<evidence type="ECO:0000313" key="3">
    <source>
        <dbReference type="RefSeq" id="XP_022816833.1"/>
    </source>
</evidence>
<name>A0A9J7DT59_SPOLT</name>
<dbReference type="OrthoDB" id="6139674at2759"/>
<dbReference type="GeneID" id="111349814"/>
<dbReference type="KEGG" id="sliu:111349814"/>
<sequence>MWRLLLTTVLLATARSKQLPSSTEIATTTVGTATEADTTAWPSSVAPLDTLTVACEKDSMHVTVSLATHGENSVYDTFNGIVYPAGLGSNSSCLREYVSERGDLQYTLPLRGCNTMSNDNNPRAPVLRHLMRLHCPHEVPHKYMTH</sequence>
<evidence type="ECO:0000256" key="1">
    <source>
        <dbReference type="SAM" id="SignalP"/>
    </source>
</evidence>
<gene>
    <name evidence="3" type="primary">LOC111349814</name>
</gene>
<feature type="chain" id="PRO_5039885588" evidence="1">
    <location>
        <begin position="17"/>
        <end position="146"/>
    </location>
</feature>
<dbReference type="AlphaFoldDB" id="A0A9J7DT59"/>
<feature type="signal peptide" evidence="1">
    <location>
        <begin position="1"/>
        <end position="16"/>
    </location>
</feature>
<reference evidence="3" key="1">
    <citation type="submission" date="2025-08" db="UniProtKB">
        <authorList>
            <consortium name="RefSeq"/>
        </authorList>
    </citation>
    <scope>IDENTIFICATION</scope>
    <source>
        <strain evidence="3">Ishihara</strain>
        <tissue evidence="3">Whole body</tissue>
    </source>
</reference>